<organism evidence="2 3">
    <name type="scientific">Arthrobacter rhombi</name>
    <dbReference type="NCBI Taxonomy" id="71253"/>
    <lineage>
        <taxon>Bacteria</taxon>
        <taxon>Bacillati</taxon>
        <taxon>Actinomycetota</taxon>
        <taxon>Actinomycetes</taxon>
        <taxon>Micrococcales</taxon>
        <taxon>Micrococcaceae</taxon>
        <taxon>Arthrobacter</taxon>
    </lineage>
</organism>
<dbReference type="InterPro" id="IPR010640">
    <property type="entry name" value="Low_temperature_requirement_A"/>
</dbReference>
<dbReference type="Proteomes" id="UP000195913">
    <property type="component" value="Unassembled WGS sequence"/>
</dbReference>
<feature type="transmembrane region" description="Helical" evidence="1">
    <location>
        <begin position="101"/>
        <end position="122"/>
    </location>
</feature>
<feature type="transmembrane region" description="Helical" evidence="1">
    <location>
        <begin position="134"/>
        <end position="152"/>
    </location>
</feature>
<dbReference type="PANTHER" id="PTHR36840:SF1">
    <property type="entry name" value="BLL5714 PROTEIN"/>
    <property type="match status" value="1"/>
</dbReference>
<feature type="transmembrane region" description="Helical" evidence="1">
    <location>
        <begin position="297"/>
        <end position="318"/>
    </location>
</feature>
<dbReference type="RefSeq" id="WP_179204320.1">
    <property type="nucleotide sequence ID" value="NZ_FUHW01000040.1"/>
</dbReference>
<dbReference type="AlphaFoldDB" id="A0A1R4GRM9"/>
<feature type="transmembrane region" description="Helical" evidence="1">
    <location>
        <begin position="78"/>
        <end position="95"/>
    </location>
</feature>
<dbReference type="EMBL" id="FUHW01000040">
    <property type="protein sequence ID" value="SJM70532.1"/>
    <property type="molecule type" value="Genomic_DNA"/>
</dbReference>
<protein>
    <submittedName>
        <fullName evidence="2">Possible low temperature requirement protein A</fullName>
    </submittedName>
</protein>
<feature type="transmembrane region" description="Helical" evidence="1">
    <location>
        <begin position="325"/>
        <end position="343"/>
    </location>
</feature>
<feature type="transmembrane region" description="Helical" evidence="1">
    <location>
        <begin position="45"/>
        <end position="66"/>
    </location>
</feature>
<feature type="transmembrane region" description="Helical" evidence="1">
    <location>
        <begin position="267"/>
        <end position="285"/>
    </location>
</feature>
<sequence>MSTRTDIDPGAGNVSTLELFFDLVFVFTVTQVTQVIDLHPDPAGIAQAILILAILFWMYGGFAWLTNAMGTDGTLQRLIVLTGMAALFVCSQAIPQAFGEAGIVLGIGFLVLTLVHLAGFLWLQGPREDVSIRFVAPVNLTGALMVLAAGWVTGAGDWILFGGAALLFASSHLRPSGHRLAVRPGNFAERHGLMIIIVLGESIISVALAAQSQDLDLPLITGGLLGVAAIAAMWWAYFVGDDDLAAKHFAAASGEQQSWMARIGYDISHLLMIIGIIGVAAGIRLDLGHLSSPAPVVSAWLVGGGVAVYLSATGLFRWALQVGPAWVRLIAAAGCLGTVPVGVGLGTAQQLGAVAAITVVAIAAGHRRRGTMAGTPGRPRGVVP</sequence>
<feature type="transmembrane region" description="Helical" evidence="1">
    <location>
        <begin position="349"/>
        <end position="366"/>
    </location>
</feature>
<reference evidence="2 3" key="1">
    <citation type="submission" date="2017-02" db="EMBL/GenBank/DDBJ databases">
        <authorList>
            <person name="Peterson S.W."/>
        </authorList>
    </citation>
    <scope>NUCLEOTIDE SEQUENCE [LARGE SCALE GENOMIC DNA]</scope>
    <source>
        <strain evidence="2 3">B Ar 00.02</strain>
    </source>
</reference>
<feature type="transmembrane region" description="Helical" evidence="1">
    <location>
        <begin position="217"/>
        <end position="239"/>
    </location>
</feature>
<dbReference type="Pfam" id="PF06772">
    <property type="entry name" value="LtrA"/>
    <property type="match status" value="1"/>
</dbReference>
<accession>A0A1R4GRM9</accession>
<dbReference type="PANTHER" id="PTHR36840">
    <property type="entry name" value="BLL5714 PROTEIN"/>
    <property type="match status" value="1"/>
</dbReference>
<gene>
    <name evidence="2" type="ORF">FM101_12530</name>
</gene>
<evidence type="ECO:0000313" key="2">
    <source>
        <dbReference type="EMBL" id="SJM70532.1"/>
    </source>
</evidence>
<proteinExistence type="predicted"/>
<keyword evidence="1" id="KW-1133">Transmembrane helix</keyword>
<keyword evidence="1" id="KW-0472">Membrane</keyword>
<evidence type="ECO:0000256" key="1">
    <source>
        <dbReference type="SAM" id="Phobius"/>
    </source>
</evidence>
<evidence type="ECO:0000313" key="3">
    <source>
        <dbReference type="Proteomes" id="UP000195913"/>
    </source>
</evidence>
<keyword evidence="1" id="KW-0812">Transmembrane</keyword>
<keyword evidence="3" id="KW-1185">Reference proteome</keyword>
<feature type="transmembrane region" description="Helical" evidence="1">
    <location>
        <begin position="158"/>
        <end position="173"/>
    </location>
</feature>
<name>A0A1R4GRM9_9MICC</name>
<feature type="transmembrane region" description="Helical" evidence="1">
    <location>
        <begin position="193"/>
        <end position="211"/>
    </location>
</feature>